<reference evidence="2 3" key="1">
    <citation type="journal article" date="2017" name="Environ. Microbiol.">
        <title>Decay of the glycolytic pathway and adaptation to intranuclear parasitism within Enterocytozoonidae microsporidia.</title>
        <authorList>
            <person name="Wiredu Boakye D."/>
            <person name="Jaroenlak P."/>
            <person name="Prachumwat A."/>
            <person name="Williams T.A."/>
            <person name="Bateman K.S."/>
            <person name="Itsathitphaisarn O."/>
            <person name="Sritunyalucksana K."/>
            <person name="Paszkiewicz K.H."/>
            <person name="Moore K.A."/>
            <person name="Stentiford G.D."/>
            <person name="Williams B.A."/>
        </authorList>
    </citation>
    <scope>NUCLEOTIDE SEQUENCE [LARGE SCALE GENOMIC DNA]</scope>
    <source>
        <strain evidence="3">canceri</strain>
    </source>
</reference>
<dbReference type="VEuPathDB" id="MicrosporidiaDB:HERIO_1201"/>
<proteinExistence type="predicted"/>
<organism evidence="2 3">
    <name type="scientific">Hepatospora eriocheir</name>
    <dbReference type="NCBI Taxonomy" id="1081669"/>
    <lineage>
        <taxon>Eukaryota</taxon>
        <taxon>Fungi</taxon>
        <taxon>Fungi incertae sedis</taxon>
        <taxon>Microsporidia</taxon>
        <taxon>Hepatosporidae</taxon>
        <taxon>Hepatospora</taxon>
    </lineage>
</organism>
<evidence type="ECO:0000313" key="2">
    <source>
        <dbReference type="EMBL" id="ORD98211.1"/>
    </source>
</evidence>
<dbReference type="VEuPathDB" id="MicrosporidiaDB:HERIO_1199"/>
<dbReference type="EMBL" id="LTAI01000913">
    <property type="protein sequence ID" value="ORD98211.1"/>
    <property type="molecule type" value="Genomic_DNA"/>
</dbReference>
<feature type="domain" description="FH2" evidence="1">
    <location>
        <begin position="1"/>
        <end position="331"/>
    </location>
</feature>
<dbReference type="VEuPathDB" id="MicrosporidiaDB:HERIO_1200"/>
<evidence type="ECO:0000313" key="3">
    <source>
        <dbReference type="Proteomes" id="UP000192501"/>
    </source>
</evidence>
<dbReference type="Proteomes" id="UP000192501">
    <property type="component" value="Unassembled WGS sequence"/>
</dbReference>
<dbReference type="AlphaFoldDB" id="A0A1X0QEI2"/>
<protein>
    <submittedName>
        <fullName evidence="2">FMNL2</fullName>
    </submittedName>
</protein>
<dbReference type="Pfam" id="PF02181">
    <property type="entry name" value="FH2"/>
    <property type="match status" value="1"/>
</dbReference>
<dbReference type="InterPro" id="IPR015425">
    <property type="entry name" value="FH2_Formin"/>
</dbReference>
<name>A0A1X0QEI2_9MICR</name>
<dbReference type="SUPFAM" id="SSF101447">
    <property type="entry name" value="Formin homology 2 domain (FH2 domain)"/>
    <property type="match status" value="1"/>
</dbReference>
<dbReference type="VEuPathDB" id="MicrosporidiaDB:A0H76_112"/>
<dbReference type="PROSITE" id="PS51444">
    <property type="entry name" value="FH2"/>
    <property type="match status" value="1"/>
</dbReference>
<comment type="caution">
    <text evidence="2">The sequence shown here is derived from an EMBL/GenBank/DDBJ whole genome shotgun (WGS) entry which is preliminary data.</text>
</comment>
<accession>A0A1X0QEI2</accession>
<sequence length="331" mass="38870">MSNYNISINIPKFEELFCVDVSTKTVIKKETNTKSFDMLISSKRLFLVSLAVKYLESKNITPENIKNVLIEGEGSELDLVDYKNIRTILPTTNELNLLKDTSKELSKIEQIMLDYANLGFLNNFIELKIYEFEFIESLQIIDRIIYSEVIVLKNICNSHSLRYILCLILKIGNIIGYTYSSNKKKIQGLKLESLDQVLNYKSKNNYLFEFVIEMLKVNSFDINNFINEFEMLTRNNQTDLESIKNNLNDEIHKFKEKLNIFYSMDSEYQKHFSNFFGYGSEMLKNTSKEYYVAYELTVKCKKLFGEDPNSNFVKVKQDIFILIESLRKYLN</sequence>
<dbReference type="Gene3D" id="1.20.58.2220">
    <property type="entry name" value="Formin, FH2 domain"/>
    <property type="match status" value="1"/>
</dbReference>
<dbReference type="InterPro" id="IPR042201">
    <property type="entry name" value="FH2_Formin_sf"/>
</dbReference>
<evidence type="ECO:0000259" key="1">
    <source>
        <dbReference type="PROSITE" id="PS51444"/>
    </source>
</evidence>
<gene>
    <name evidence="2" type="primary">FMNL2</name>
    <name evidence="2" type="ORF">A0H76_112</name>
</gene>